<sequence length="196" mass="22019">MHEVRVESLDRVELTGGELWLSVNAGSLNLIFPSEVWQELLSGIPDAEEPRPEELAELDRIRRRLAEHARERSFATVLEDVACGEDAGLRYHLVLRSSEPFAVTTGYHFAPVIGRDLTGRMEEALREDRFVEQAYLVGATAEPGAFSIGDENLKALCVRGRRSSTSRFEMSPELWKVLSERPGWSNVKTVPPDGRE</sequence>
<name>A0A510HI63_9ACTN</name>
<dbReference type="Proteomes" id="UP000318065">
    <property type="component" value="Chromosome"/>
</dbReference>
<dbReference type="RefSeq" id="WP_143527695.1">
    <property type="nucleotide sequence ID" value="NZ_AP019791.1"/>
</dbReference>
<proteinExistence type="predicted"/>
<dbReference type="AlphaFoldDB" id="A0A510HI63"/>
<accession>A0A510HI63</accession>
<dbReference type="OrthoDB" id="9824017at2"/>
<dbReference type="EMBL" id="AP019791">
    <property type="protein sequence ID" value="BBL79682.1"/>
    <property type="molecule type" value="Genomic_DNA"/>
</dbReference>
<keyword evidence="2" id="KW-1185">Reference proteome</keyword>
<protein>
    <submittedName>
        <fullName evidence="1">Uncharacterized protein</fullName>
    </submittedName>
</protein>
<evidence type="ECO:0000313" key="1">
    <source>
        <dbReference type="EMBL" id="BBL79682.1"/>
    </source>
</evidence>
<gene>
    <name evidence="1" type="ORF">RxyAA322_15360</name>
</gene>
<evidence type="ECO:0000313" key="2">
    <source>
        <dbReference type="Proteomes" id="UP000318065"/>
    </source>
</evidence>
<organism evidence="1 2">
    <name type="scientific">Rubrobacter xylanophilus</name>
    <dbReference type="NCBI Taxonomy" id="49319"/>
    <lineage>
        <taxon>Bacteria</taxon>
        <taxon>Bacillati</taxon>
        <taxon>Actinomycetota</taxon>
        <taxon>Rubrobacteria</taxon>
        <taxon>Rubrobacterales</taxon>
        <taxon>Rubrobacteraceae</taxon>
        <taxon>Rubrobacter</taxon>
    </lineage>
</organism>
<reference evidence="1" key="1">
    <citation type="journal article" date="2019" name="Microbiol. Resour. Announc.">
        <title>Complete Genome Sequence of Rubrobacter xylanophilus Strain AA3-22, Isolated from Arima Onsen in Japan.</title>
        <authorList>
            <person name="Tomariguchi N."/>
            <person name="Miyazaki K."/>
        </authorList>
    </citation>
    <scope>NUCLEOTIDE SEQUENCE [LARGE SCALE GENOMIC DNA]</scope>
    <source>
        <strain evidence="1">AA3-22</strain>
    </source>
</reference>